<accession>A0A0M0JIQ6</accession>
<evidence type="ECO:0000256" key="1">
    <source>
        <dbReference type="ARBA" id="ARBA00004141"/>
    </source>
</evidence>
<dbReference type="GO" id="GO:0016020">
    <property type="term" value="C:membrane"/>
    <property type="evidence" value="ECO:0007669"/>
    <property type="project" value="UniProtKB-SubCell"/>
</dbReference>
<keyword evidence="5" id="KW-0631">Potassium channel</keyword>
<dbReference type="PROSITE" id="PS00018">
    <property type="entry name" value="EF_HAND_1"/>
    <property type="match status" value="1"/>
</dbReference>
<dbReference type="InterPro" id="IPR011992">
    <property type="entry name" value="EF-hand-dom_pair"/>
</dbReference>
<dbReference type="PROSITE" id="PS50222">
    <property type="entry name" value="EF_HAND_2"/>
    <property type="match status" value="1"/>
</dbReference>
<dbReference type="InterPro" id="IPR003938">
    <property type="entry name" value="K_chnl_volt-dep_EAG/ELK/ERG"/>
</dbReference>
<keyword evidence="10 12" id="KW-0472">Membrane</keyword>
<dbReference type="InterPro" id="IPR047871">
    <property type="entry name" value="K_chnl_Slo-like"/>
</dbReference>
<evidence type="ECO:0000256" key="8">
    <source>
        <dbReference type="ARBA" id="ARBA00022989"/>
    </source>
</evidence>
<keyword evidence="11" id="KW-0407">Ion channel</keyword>
<dbReference type="InterPro" id="IPR018247">
    <property type="entry name" value="EF_Hand_1_Ca_BS"/>
</dbReference>
<evidence type="ECO:0000313" key="14">
    <source>
        <dbReference type="EMBL" id="KOO26222.1"/>
    </source>
</evidence>
<keyword evidence="3" id="KW-0633">Potassium transport</keyword>
<dbReference type="Gene3D" id="1.10.287.70">
    <property type="match status" value="1"/>
</dbReference>
<evidence type="ECO:0000256" key="7">
    <source>
        <dbReference type="ARBA" id="ARBA00022958"/>
    </source>
</evidence>
<keyword evidence="4 12" id="KW-0812">Transmembrane</keyword>
<dbReference type="Pfam" id="PF00520">
    <property type="entry name" value="Ion_trans"/>
    <property type="match status" value="1"/>
</dbReference>
<gene>
    <name evidence="14" type="ORF">Ctob_002909</name>
</gene>
<evidence type="ECO:0000256" key="2">
    <source>
        <dbReference type="ARBA" id="ARBA00022448"/>
    </source>
</evidence>
<reference evidence="15" key="1">
    <citation type="journal article" date="2015" name="PLoS Genet.">
        <title>Genome Sequence and Transcriptome Analyses of Chrysochromulina tobin: Metabolic Tools for Enhanced Algal Fitness in the Prominent Order Prymnesiales (Haptophyceae).</title>
        <authorList>
            <person name="Hovde B.T."/>
            <person name="Deodato C.R."/>
            <person name="Hunsperger H.M."/>
            <person name="Ryken S.A."/>
            <person name="Yost W."/>
            <person name="Jha R.K."/>
            <person name="Patterson J."/>
            <person name="Monnat R.J. Jr."/>
            <person name="Barlow S.B."/>
            <person name="Starkenburg S.R."/>
            <person name="Cattolico R.A."/>
        </authorList>
    </citation>
    <scope>NUCLEOTIDE SEQUENCE</scope>
    <source>
        <strain evidence="15">CCMP291</strain>
    </source>
</reference>
<evidence type="ECO:0000256" key="10">
    <source>
        <dbReference type="ARBA" id="ARBA00023136"/>
    </source>
</evidence>
<evidence type="ECO:0000256" key="6">
    <source>
        <dbReference type="ARBA" id="ARBA00022837"/>
    </source>
</evidence>
<dbReference type="AlphaFoldDB" id="A0A0M0JIQ6"/>
<keyword evidence="8 12" id="KW-1133">Transmembrane helix</keyword>
<dbReference type="OrthoDB" id="433309at2759"/>
<evidence type="ECO:0000256" key="5">
    <source>
        <dbReference type="ARBA" id="ARBA00022826"/>
    </source>
</evidence>
<evidence type="ECO:0000313" key="15">
    <source>
        <dbReference type="Proteomes" id="UP000037460"/>
    </source>
</evidence>
<dbReference type="PANTHER" id="PTHR10027">
    <property type="entry name" value="CALCIUM-ACTIVATED POTASSIUM CHANNEL ALPHA CHAIN"/>
    <property type="match status" value="1"/>
</dbReference>
<evidence type="ECO:0000256" key="12">
    <source>
        <dbReference type="SAM" id="Phobius"/>
    </source>
</evidence>
<feature type="domain" description="EF-hand" evidence="13">
    <location>
        <begin position="58"/>
        <end position="81"/>
    </location>
</feature>
<name>A0A0M0JIQ6_9EUKA</name>
<comment type="caution">
    <text evidence="14">The sequence shown here is derived from an EMBL/GenBank/DDBJ whole genome shotgun (WGS) entry which is preliminary data.</text>
</comment>
<evidence type="ECO:0000259" key="13">
    <source>
        <dbReference type="PROSITE" id="PS50222"/>
    </source>
</evidence>
<comment type="subcellular location">
    <subcellularLocation>
        <location evidence="1">Membrane</location>
        <topology evidence="1">Multi-pass membrane protein</topology>
    </subcellularLocation>
</comment>
<evidence type="ECO:0000256" key="4">
    <source>
        <dbReference type="ARBA" id="ARBA00022692"/>
    </source>
</evidence>
<feature type="transmembrane region" description="Helical" evidence="12">
    <location>
        <begin position="305"/>
        <end position="322"/>
    </location>
</feature>
<protein>
    <submittedName>
        <fullName evidence="14">Ion transport protein</fullName>
    </submittedName>
</protein>
<keyword evidence="2" id="KW-0813">Transport</keyword>
<dbReference type="Proteomes" id="UP000037460">
    <property type="component" value="Unassembled WGS sequence"/>
</dbReference>
<keyword evidence="7" id="KW-0630">Potassium</keyword>
<dbReference type="EMBL" id="JWZX01002880">
    <property type="protein sequence ID" value="KOO26222.1"/>
    <property type="molecule type" value="Genomic_DNA"/>
</dbReference>
<dbReference type="SUPFAM" id="SSF81324">
    <property type="entry name" value="Voltage-gated potassium channels"/>
    <property type="match status" value="1"/>
</dbReference>
<dbReference type="PRINTS" id="PR01463">
    <property type="entry name" value="EAGCHANLFMLY"/>
</dbReference>
<feature type="transmembrane region" description="Helical" evidence="12">
    <location>
        <begin position="150"/>
        <end position="168"/>
    </location>
</feature>
<feature type="transmembrane region" description="Helical" evidence="12">
    <location>
        <begin position="189"/>
        <end position="210"/>
    </location>
</feature>
<feature type="transmembrane region" description="Helical" evidence="12">
    <location>
        <begin position="120"/>
        <end position="138"/>
    </location>
</feature>
<keyword evidence="15" id="KW-1185">Reference proteome</keyword>
<sequence length="404" mass="44199">METHTKAAVSENGLPDEQTLRAALESAFTAIDGDANAALDSEELARAGFDPELLLTWLDVNRDGKLSRDEFVESLMELYSADRASSMWNQKELQRLQELLSGGSVWGSRTVLRAINAPRFELISLVAVLVTALCYAVGTLPELGNEPRFWLNNVEAVFTVVFLVEYVLRWWSRSFSLKYLLEPTSLIDLLSFAPTLLSVLVTTTTVGPMYDPMLLEGYDGFVPLPDLQDDGFAFLRLARVLRLQRYVQDIRSFRRFEAALGFNPLDVQPYQLEVARVVSSIFTLLFVSSGLIYKVEHLQNEKLPDFFTALYFGLTTLTTVGFGDIVPVTAEGRLVVSVSILAGIAIIPVQLSSLAEAIVNRGSSGATAGAKPLQGYASSATCGLCGATGHSPEANFCYNCAAPL</sequence>
<feature type="transmembrane region" description="Helical" evidence="12">
    <location>
        <begin position="274"/>
        <end position="293"/>
    </location>
</feature>
<proteinExistence type="predicted"/>
<keyword evidence="9" id="KW-0406">Ion transport</keyword>
<evidence type="ECO:0000256" key="3">
    <source>
        <dbReference type="ARBA" id="ARBA00022538"/>
    </source>
</evidence>
<keyword evidence="6" id="KW-0106">Calcium</keyword>
<dbReference type="PRINTS" id="PR00169">
    <property type="entry name" value="KCHANNEL"/>
</dbReference>
<evidence type="ECO:0000256" key="11">
    <source>
        <dbReference type="ARBA" id="ARBA00023303"/>
    </source>
</evidence>
<dbReference type="GO" id="GO:0005509">
    <property type="term" value="F:calcium ion binding"/>
    <property type="evidence" value="ECO:0007669"/>
    <property type="project" value="InterPro"/>
</dbReference>
<organism evidence="14 15">
    <name type="scientific">Chrysochromulina tobinii</name>
    <dbReference type="NCBI Taxonomy" id="1460289"/>
    <lineage>
        <taxon>Eukaryota</taxon>
        <taxon>Haptista</taxon>
        <taxon>Haptophyta</taxon>
        <taxon>Prymnesiophyceae</taxon>
        <taxon>Prymnesiales</taxon>
        <taxon>Chrysochromulinaceae</taxon>
        <taxon>Chrysochromulina</taxon>
    </lineage>
</organism>
<dbReference type="InterPro" id="IPR002048">
    <property type="entry name" value="EF_hand_dom"/>
</dbReference>
<dbReference type="PANTHER" id="PTHR10027:SF10">
    <property type="entry name" value="SLOWPOKE 2, ISOFORM D"/>
    <property type="match status" value="1"/>
</dbReference>
<evidence type="ECO:0000256" key="9">
    <source>
        <dbReference type="ARBA" id="ARBA00023065"/>
    </source>
</evidence>
<feature type="transmembrane region" description="Helical" evidence="12">
    <location>
        <begin position="334"/>
        <end position="355"/>
    </location>
</feature>
<dbReference type="Gene3D" id="1.10.238.10">
    <property type="entry name" value="EF-hand"/>
    <property type="match status" value="1"/>
</dbReference>
<dbReference type="InterPro" id="IPR005821">
    <property type="entry name" value="Ion_trans_dom"/>
</dbReference>
<dbReference type="GO" id="GO:0005249">
    <property type="term" value="F:voltage-gated potassium channel activity"/>
    <property type="evidence" value="ECO:0007669"/>
    <property type="project" value="InterPro"/>
</dbReference>
<dbReference type="SUPFAM" id="SSF47473">
    <property type="entry name" value="EF-hand"/>
    <property type="match status" value="1"/>
</dbReference>